<feature type="domain" description="Glycosyltransferase 61 catalytic" evidence="11">
    <location>
        <begin position="314"/>
        <end position="420"/>
    </location>
</feature>
<evidence type="ECO:0000256" key="3">
    <source>
        <dbReference type="ARBA" id="ARBA00022679"/>
    </source>
</evidence>
<proteinExistence type="predicted"/>
<dbReference type="InterPro" id="IPR007657">
    <property type="entry name" value="Glycosyltransferase_61"/>
</dbReference>
<evidence type="ECO:0000256" key="5">
    <source>
        <dbReference type="ARBA" id="ARBA00022824"/>
    </source>
</evidence>
<evidence type="ECO:0000256" key="2">
    <source>
        <dbReference type="ARBA" id="ARBA00022676"/>
    </source>
</evidence>
<dbReference type="GO" id="GO:0097363">
    <property type="term" value="F:protein O-acetylglucosaminyltransferase activity"/>
    <property type="evidence" value="ECO:0007669"/>
    <property type="project" value="UniProtKB-EC"/>
</dbReference>
<sequence>MERMLYVFILGLFQCFLPYCMSDAGPSMFGKHFGGEVCENDDLSCQNKRHCWGYEKGCADSSRWYLKPECNDEQGYQRFKSVDEKMHAWWRTADFGFVKKVQDDLATVCEAHDQDDSSFMCSNNMAYCRAKNLYLDLRNHSSDPHGWLKENPFKDGQIGGHCHYNPSAMTNTKAHRMSLSTWIVQIEKYSSLSFHPINDGHCDVIVEKPTYFMKLDATVNLYHHFCDYFNLYLTFHVNGSFSKDINIVLWEESRRNSLGNFGATWPAFTDNEIIYLGEAYRDKRVCFKEAIFALLPRMVFGLFYNTPLVPGCFKTGLFKAFNRFLMERLDIKQEKNITDIDEPIRIGLLSRGTAYRQILNQQEIEEALQGLPGTKFEVLNYNWKMPFLDQLKTSHNLDIFIGMHGAGLTHMLFMPDWAAVFEVYNCGDENCYKDLARLRGLNYYTWENEEKLVERTENKHDKYGDNLKFRNFAFDVKEFMRIVSNMVEQVKKNIREYKA</sequence>
<dbReference type="Proteomes" id="UP001152795">
    <property type="component" value="Unassembled WGS sequence"/>
</dbReference>
<dbReference type="AlphaFoldDB" id="A0A7D9DM84"/>
<evidence type="ECO:0000256" key="6">
    <source>
        <dbReference type="ARBA" id="ARBA00023180"/>
    </source>
</evidence>
<keyword evidence="13" id="KW-1185">Reference proteome</keyword>
<dbReference type="GO" id="GO:0005788">
    <property type="term" value="C:endoplasmic reticulum lumen"/>
    <property type="evidence" value="ECO:0007669"/>
    <property type="project" value="TreeGrafter"/>
</dbReference>
<comment type="catalytic activity">
    <reaction evidence="10">
        <text>L-threonyl-[protein] + UDP-N-acetyl-alpha-D-glucosamine = 3-O-(N-acetyl-beta-D-glucosaminyl)-L-threonyl-[protein] + UDP + H(+)</text>
        <dbReference type="Rhea" id="RHEA:48908"/>
        <dbReference type="Rhea" id="RHEA-COMP:11060"/>
        <dbReference type="Rhea" id="RHEA-COMP:12252"/>
        <dbReference type="ChEBI" id="CHEBI:15378"/>
        <dbReference type="ChEBI" id="CHEBI:30013"/>
        <dbReference type="ChEBI" id="CHEBI:57705"/>
        <dbReference type="ChEBI" id="CHEBI:58223"/>
        <dbReference type="ChEBI" id="CHEBI:90840"/>
        <dbReference type="EC" id="2.4.1.255"/>
    </reaction>
</comment>
<dbReference type="InterPro" id="IPR049625">
    <property type="entry name" value="Glyco_transf_61_cat"/>
</dbReference>
<dbReference type="EMBL" id="CACRXK020001495">
    <property type="protein sequence ID" value="CAB3989474.1"/>
    <property type="molecule type" value="Genomic_DNA"/>
</dbReference>
<evidence type="ECO:0000256" key="8">
    <source>
        <dbReference type="ARBA" id="ARBA00042574"/>
    </source>
</evidence>
<keyword evidence="4" id="KW-0732">Signal</keyword>
<evidence type="ECO:0000313" key="13">
    <source>
        <dbReference type="Proteomes" id="UP001152795"/>
    </source>
</evidence>
<comment type="catalytic activity">
    <reaction evidence="9">
        <text>L-seryl-[protein] + UDP-N-acetyl-alpha-D-glucosamine = 3-O-(N-acetyl-beta-D-glucosaminyl)-L-seryl-[protein] + UDP + H(+)</text>
        <dbReference type="Rhea" id="RHEA:48904"/>
        <dbReference type="Rhea" id="RHEA-COMP:9863"/>
        <dbReference type="Rhea" id="RHEA-COMP:12251"/>
        <dbReference type="ChEBI" id="CHEBI:15378"/>
        <dbReference type="ChEBI" id="CHEBI:29999"/>
        <dbReference type="ChEBI" id="CHEBI:57705"/>
        <dbReference type="ChEBI" id="CHEBI:58223"/>
        <dbReference type="ChEBI" id="CHEBI:90838"/>
        <dbReference type="EC" id="2.4.1.255"/>
    </reaction>
</comment>
<evidence type="ECO:0000256" key="7">
    <source>
        <dbReference type="ARBA" id="ARBA00040944"/>
    </source>
</evidence>
<protein>
    <recommendedName>
        <fullName evidence="7">EGF domain-specific O-linked N-acetylglucosamine transferase</fullName>
        <ecNumber evidence="1">2.4.1.255</ecNumber>
    </recommendedName>
    <alternativeName>
        <fullName evidence="8">Extracellular O-linked N-acetylglucosamine transferase</fullName>
    </alternativeName>
</protein>
<dbReference type="EC" id="2.4.1.255" evidence="1"/>
<name>A0A7D9DM84_PARCT</name>
<evidence type="ECO:0000313" key="12">
    <source>
        <dbReference type="EMBL" id="CAB3989474.1"/>
    </source>
</evidence>
<evidence type="ECO:0000256" key="9">
    <source>
        <dbReference type="ARBA" id="ARBA00048317"/>
    </source>
</evidence>
<comment type="caution">
    <text evidence="12">The sequence shown here is derived from an EMBL/GenBank/DDBJ whole genome shotgun (WGS) entry which is preliminary data.</text>
</comment>
<keyword evidence="3 12" id="KW-0808">Transferase</keyword>
<dbReference type="PANTHER" id="PTHR20961">
    <property type="entry name" value="GLYCOSYLTRANSFERASE"/>
    <property type="match status" value="1"/>
</dbReference>
<reference evidence="12" key="1">
    <citation type="submission" date="2020-04" db="EMBL/GenBank/DDBJ databases">
        <authorList>
            <person name="Alioto T."/>
            <person name="Alioto T."/>
            <person name="Gomez Garrido J."/>
        </authorList>
    </citation>
    <scope>NUCLEOTIDE SEQUENCE</scope>
    <source>
        <strain evidence="12">A484AB</strain>
    </source>
</reference>
<evidence type="ECO:0000256" key="4">
    <source>
        <dbReference type="ARBA" id="ARBA00022729"/>
    </source>
</evidence>
<keyword evidence="5" id="KW-0256">Endoplasmic reticulum</keyword>
<keyword evidence="2" id="KW-0328">Glycosyltransferase</keyword>
<keyword evidence="6" id="KW-0325">Glycoprotein</keyword>
<evidence type="ECO:0000256" key="1">
    <source>
        <dbReference type="ARBA" id="ARBA00011970"/>
    </source>
</evidence>
<organism evidence="12 13">
    <name type="scientific">Paramuricea clavata</name>
    <name type="common">Red gorgonian</name>
    <name type="synonym">Violescent sea-whip</name>
    <dbReference type="NCBI Taxonomy" id="317549"/>
    <lineage>
        <taxon>Eukaryota</taxon>
        <taxon>Metazoa</taxon>
        <taxon>Cnidaria</taxon>
        <taxon>Anthozoa</taxon>
        <taxon>Octocorallia</taxon>
        <taxon>Malacalcyonacea</taxon>
        <taxon>Plexauridae</taxon>
        <taxon>Paramuricea</taxon>
    </lineage>
</organism>
<dbReference type="Pfam" id="PF04577">
    <property type="entry name" value="Glyco_transf_61"/>
    <property type="match status" value="1"/>
</dbReference>
<evidence type="ECO:0000256" key="10">
    <source>
        <dbReference type="ARBA" id="ARBA00049432"/>
    </source>
</evidence>
<evidence type="ECO:0000259" key="11">
    <source>
        <dbReference type="Pfam" id="PF04577"/>
    </source>
</evidence>
<gene>
    <name evidence="12" type="ORF">PACLA_8A040465</name>
</gene>
<dbReference type="PANTHER" id="PTHR20961:SF148">
    <property type="entry name" value="EGF DOMAIN-SPECIFIC O-LINKED N-ACETYLGLUCOSAMINE TRANSFERASE"/>
    <property type="match status" value="1"/>
</dbReference>
<accession>A0A7D9DM84</accession>
<dbReference type="OrthoDB" id="529273at2759"/>